<dbReference type="EMBL" id="HAHG01000544">
    <property type="protein sequence ID" value="SNX36956.1"/>
    <property type="molecule type" value="Transcribed_RNA"/>
</dbReference>
<name>A0A4Q8KAS5_HADFO</name>
<feature type="chain" id="PRO_5020440109" evidence="1">
    <location>
        <begin position="19"/>
        <end position="224"/>
    </location>
</feature>
<evidence type="ECO:0000313" key="2">
    <source>
        <dbReference type="EMBL" id="SNX36956.1"/>
    </source>
</evidence>
<keyword evidence="1" id="KW-0732">Signal</keyword>
<reference evidence="2" key="1">
    <citation type="submission" date="2017-05" db="EMBL/GenBank/DDBJ databases">
        <authorList>
            <person name="QRISCLOUD D."/>
        </authorList>
    </citation>
    <scope>NUCLEOTIDE SEQUENCE</scope>
</reference>
<dbReference type="PANTHER" id="PTHR33964">
    <property type="entry name" value="RE45066P-RELATED"/>
    <property type="match status" value="1"/>
</dbReference>
<proteinExistence type="predicted"/>
<organism evidence="2">
    <name type="scientific">Hadronyche formidabilis</name>
    <name type="common">Northern tree funnel-web spider</name>
    <name type="synonym">Atrax formidabilis</name>
    <dbReference type="NCBI Taxonomy" id="426499"/>
    <lineage>
        <taxon>Eukaryota</taxon>
        <taxon>Metazoa</taxon>
        <taxon>Ecdysozoa</taxon>
        <taxon>Arthropoda</taxon>
        <taxon>Chelicerata</taxon>
        <taxon>Arachnida</taxon>
        <taxon>Araneae</taxon>
        <taxon>Mygalomorphae</taxon>
        <taxon>Avicularoidea</taxon>
        <taxon>Hexathelidae</taxon>
        <taxon>Hadronyche</taxon>
    </lineage>
</organism>
<evidence type="ECO:0000256" key="1">
    <source>
        <dbReference type="SAM" id="SignalP"/>
    </source>
</evidence>
<accession>A0A4Q8KAS5</accession>
<protein>
    <submittedName>
        <fullName evidence="2">U28-Hexatoxin-Hf1a_1</fullName>
    </submittedName>
</protein>
<sequence>MLGPCVVILIAFAVAARSNEVCTIQNLEKCSSIMEPYPPNEVDYKQFPGKAFLNKYCSPVIETLDCFANIFEKCPGLLELVRQLPAVSSVLRLVHSICDEDSEIKKGYLANLDCYNEAVPQMEECIPDIVEIAEGFMQSAFRNESDDYLDTDCLFVPLVINCFIKKLTASCGAEGTVALAHIANEVLALMSESVCSEDAVALWEARFLQYVAEAGLELRRKKKK</sequence>
<reference evidence="2" key="2">
    <citation type="submission" date="2019-05" db="EMBL/GenBank/DDBJ databases">
        <title>Unravelling the molecular evolution of spider venoms.</title>
        <authorList>
            <person name="Pineda S."/>
        </authorList>
    </citation>
    <scope>NUCLEOTIDE SEQUENCE</scope>
</reference>
<dbReference type="AlphaFoldDB" id="A0A4Q8KAS5"/>
<feature type="signal peptide" evidence="1">
    <location>
        <begin position="1"/>
        <end position="18"/>
    </location>
</feature>
<dbReference type="PANTHER" id="PTHR33964:SF1">
    <property type="entry name" value="RE45066P"/>
    <property type="match status" value="1"/>
</dbReference>